<protein>
    <submittedName>
        <fullName evidence="2">Uncharacterized protein</fullName>
    </submittedName>
</protein>
<dbReference type="OrthoDB" id="10421852at2759"/>
<accession>A0A9Q1M9D9</accession>
<proteinExistence type="predicted"/>
<gene>
    <name evidence="2" type="ORF">K7X08_024115</name>
</gene>
<feature type="transmembrane region" description="Helical" evidence="1">
    <location>
        <begin position="20"/>
        <end position="41"/>
    </location>
</feature>
<reference evidence="3" key="1">
    <citation type="journal article" date="2023" name="Proc. Natl. Acad. Sci. U.S.A.">
        <title>Genomic and structural basis for evolution of tropane alkaloid biosynthesis.</title>
        <authorList>
            <person name="Wanga Y.-J."/>
            <person name="Taina T."/>
            <person name="Yua J.-Y."/>
            <person name="Lia J."/>
            <person name="Xua B."/>
            <person name="Chenc J."/>
            <person name="D'Auriad J.C."/>
            <person name="Huanga J.-P."/>
            <person name="Huanga S.-X."/>
        </authorList>
    </citation>
    <scope>NUCLEOTIDE SEQUENCE [LARGE SCALE GENOMIC DNA]</scope>
    <source>
        <strain evidence="3">cv. KIB-2019</strain>
    </source>
</reference>
<dbReference type="AlphaFoldDB" id="A0A9Q1M9D9"/>
<sequence>MAVVLLSHKSHLSEVLNHTLRLMNLPITCLWPLSLWITGLFKLWKGYHVMQLVQAHFLQWENELALIVHGRINWSACLLVIGPLVNIVMV</sequence>
<keyword evidence="1" id="KW-0472">Membrane</keyword>
<comment type="caution">
    <text evidence="2">The sequence shown here is derived from an EMBL/GenBank/DDBJ whole genome shotgun (WGS) entry which is preliminary data.</text>
</comment>
<keyword evidence="3" id="KW-1185">Reference proteome</keyword>
<dbReference type="EMBL" id="JAJAGQ010000009">
    <property type="protein sequence ID" value="KAJ8553437.1"/>
    <property type="molecule type" value="Genomic_DNA"/>
</dbReference>
<evidence type="ECO:0000313" key="2">
    <source>
        <dbReference type="EMBL" id="KAJ8553437.1"/>
    </source>
</evidence>
<dbReference type="Proteomes" id="UP001152561">
    <property type="component" value="Unassembled WGS sequence"/>
</dbReference>
<evidence type="ECO:0000313" key="3">
    <source>
        <dbReference type="Proteomes" id="UP001152561"/>
    </source>
</evidence>
<organism evidence="2 3">
    <name type="scientific">Anisodus acutangulus</name>
    <dbReference type="NCBI Taxonomy" id="402998"/>
    <lineage>
        <taxon>Eukaryota</taxon>
        <taxon>Viridiplantae</taxon>
        <taxon>Streptophyta</taxon>
        <taxon>Embryophyta</taxon>
        <taxon>Tracheophyta</taxon>
        <taxon>Spermatophyta</taxon>
        <taxon>Magnoliopsida</taxon>
        <taxon>eudicotyledons</taxon>
        <taxon>Gunneridae</taxon>
        <taxon>Pentapetalae</taxon>
        <taxon>asterids</taxon>
        <taxon>lamiids</taxon>
        <taxon>Solanales</taxon>
        <taxon>Solanaceae</taxon>
        <taxon>Solanoideae</taxon>
        <taxon>Hyoscyameae</taxon>
        <taxon>Anisodus</taxon>
    </lineage>
</organism>
<name>A0A9Q1M9D9_9SOLA</name>
<evidence type="ECO:0000256" key="1">
    <source>
        <dbReference type="SAM" id="Phobius"/>
    </source>
</evidence>
<keyword evidence="1" id="KW-1133">Transmembrane helix</keyword>
<keyword evidence="1" id="KW-0812">Transmembrane</keyword>